<dbReference type="PANTHER" id="PTHR34236">
    <property type="entry name" value="DIMETHYL SULFOXIDE REDUCTASE TRANSCRIPTIONAL ACTIVATOR"/>
    <property type="match status" value="1"/>
</dbReference>
<evidence type="ECO:0000313" key="2">
    <source>
        <dbReference type="EMBL" id="KQB36558.1"/>
    </source>
</evidence>
<feature type="domain" description="HTH bat-type" evidence="1">
    <location>
        <begin position="100"/>
        <end position="152"/>
    </location>
</feature>
<proteinExistence type="predicted"/>
<comment type="caution">
    <text evidence="2">The sequence shown here is derived from an EMBL/GenBank/DDBJ whole genome shotgun (WGS) entry which is preliminary data.</text>
</comment>
<reference evidence="2 3" key="1">
    <citation type="submission" date="2015-09" db="EMBL/GenBank/DDBJ databases">
        <title>Heavy metals and arsenic resistance mechanisms in polyextremophilic archaea of the family Ferroplasmaceae.</title>
        <authorList>
            <person name="Bulaev A.G."/>
            <person name="Kanygina A.V."/>
        </authorList>
    </citation>
    <scope>NUCLEOTIDE SEQUENCE [LARGE SCALE GENOMIC DNA]</scope>
    <source>
        <strain evidence="2 3">BH2</strain>
    </source>
</reference>
<dbReference type="EMBL" id="LKBH01000022">
    <property type="protein sequence ID" value="KQB36558.1"/>
    <property type="molecule type" value="Genomic_DNA"/>
</dbReference>
<dbReference type="Pfam" id="PF04967">
    <property type="entry name" value="HTH_10"/>
    <property type="match status" value="1"/>
</dbReference>
<gene>
    <name evidence="2" type="ORF">AOG55_03715</name>
</gene>
<dbReference type="PANTHER" id="PTHR34236:SF1">
    <property type="entry name" value="DIMETHYL SULFOXIDE REDUCTASE TRANSCRIPTIONAL ACTIVATOR"/>
    <property type="match status" value="1"/>
</dbReference>
<dbReference type="RefSeq" id="WP_055040760.1">
    <property type="nucleotide sequence ID" value="NZ_LKBH01000022.1"/>
</dbReference>
<name>A0A0Q0VRR0_9ARCH</name>
<dbReference type="InterPro" id="IPR007050">
    <property type="entry name" value="HTH_bacterioopsin"/>
</dbReference>
<keyword evidence="3" id="KW-1185">Reference proteome</keyword>
<dbReference type="InParanoid" id="A0A0Q0VRR0"/>
<organism evidence="2 3">
    <name type="scientific">Acidiplasma cupricumulans</name>
    <dbReference type="NCBI Taxonomy" id="312540"/>
    <lineage>
        <taxon>Archaea</taxon>
        <taxon>Methanobacteriati</taxon>
        <taxon>Thermoplasmatota</taxon>
        <taxon>Thermoplasmata</taxon>
        <taxon>Thermoplasmatales</taxon>
        <taxon>Ferroplasmaceae</taxon>
        <taxon>Acidiplasma</taxon>
    </lineage>
</organism>
<accession>A0A0Q0VRR0</accession>
<dbReference type="AlphaFoldDB" id="A0A0Q0VRR0"/>
<feature type="non-terminal residue" evidence="2">
    <location>
        <position position="1"/>
    </location>
</feature>
<dbReference type="Proteomes" id="UP000050301">
    <property type="component" value="Unassembled WGS sequence"/>
</dbReference>
<sequence length="172" mass="20294">LFKKSKIIKEILYISIVDRRKNLYEIAFKERYENMVSSVLYEHNALEHNDLINNNMEYITALIPGEDVKDLKNDLSDLGELESFTAKSKVCGDSKSLFSLTDQEALTIYTAYINDYFNIPRKKYLRELSEVTGLSKSTLEEYIRKATYKIIKDWIYQNEYFLIDKFGKRVIK</sequence>
<evidence type="ECO:0000313" key="3">
    <source>
        <dbReference type="Proteomes" id="UP000050301"/>
    </source>
</evidence>
<protein>
    <recommendedName>
        <fullName evidence="1">HTH bat-type domain-containing protein</fullName>
    </recommendedName>
</protein>
<evidence type="ECO:0000259" key="1">
    <source>
        <dbReference type="Pfam" id="PF04967"/>
    </source>
</evidence>